<accession>A0AAW2M3S8</accession>
<gene>
    <name evidence="2" type="ORF">Sradi_5083900</name>
</gene>
<evidence type="ECO:0000313" key="2">
    <source>
        <dbReference type="EMBL" id="KAL0325146.1"/>
    </source>
</evidence>
<dbReference type="AlphaFoldDB" id="A0AAW2M3S8"/>
<organism evidence="2">
    <name type="scientific">Sesamum radiatum</name>
    <name type="common">Black benniseed</name>
    <dbReference type="NCBI Taxonomy" id="300843"/>
    <lineage>
        <taxon>Eukaryota</taxon>
        <taxon>Viridiplantae</taxon>
        <taxon>Streptophyta</taxon>
        <taxon>Embryophyta</taxon>
        <taxon>Tracheophyta</taxon>
        <taxon>Spermatophyta</taxon>
        <taxon>Magnoliopsida</taxon>
        <taxon>eudicotyledons</taxon>
        <taxon>Gunneridae</taxon>
        <taxon>Pentapetalae</taxon>
        <taxon>asterids</taxon>
        <taxon>lamiids</taxon>
        <taxon>Lamiales</taxon>
        <taxon>Pedaliaceae</taxon>
        <taxon>Sesamum</taxon>
    </lineage>
</organism>
<reference evidence="2" key="1">
    <citation type="submission" date="2020-06" db="EMBL/GenBank/DDBJ databases">
        <authorList>
            <person name="Li T."/>
            <person name="Hu X."/>
            <person name="Zhang T."/>
            <person name="Song X."/>
            <person name="Zhang H."/>
            <person name="Dai N."/>
            <person name="Sheng W."/>
            <person name="Hou X."/>
            <person name="Wei L."/>
        </authorList>
    </citation>
    <scope>NUCLEOTIDE SEQUENCE</scope>
    <source>
        <strain evidence="2">G02</strain>
        <tissue evidence="2">Leaf</tissue>
    </source>
</reference>
<name>A0AAW2M3S8_SESRA</name>
<protein>
    <submittedName>
        <fullName evidence="2">Uncharacterized protein</fullName>
    </submittedName>
</protein>
<dbReference type="EMBL" id="JACGWJ010000023">
    <property type="protein sequence ID" value="KAL0325146.1"/>
    <property type="molecule type" value="Genomic_DNA"/>
</dbReference>
<proteinExistence type="predicted"/>
<comment type="caution">
    <text evidence="2">The sequence shown here is derived from an EMBL/GenBank/DDBJ whole genome shotgun (WGS) entry which is preliminary data.</text>
</comment>
<sequence>MELSIANHKPKFPVGHQNKESTKDEDFNEPVASKWITVKATPVKFPPTERSEKLQNQHTPHYNGWLTLDDADTIYTNVASVTPINDMHVLKNEQKALPAPTVVPQKLRLNSFQPIQMEASIADMEPSTKAESYVGDIKVYLNHGGMQEVMHSKFLTS</sequence>
<feature type="region of interest" description="Disordered" evidence="1">
    <location>
        <begin position="1"/>
        <end position="27"/>
    </location>
</feature>
<evidence type="ECO:0000256" key="1">
    <source>
        <dbReference type="SAM" id="MobiDB-lite"/>
    </source>
</evidence>
<reference evidence="2" key="2">
    <citation type="journal article" date="2024" name="Plant">
        <title>Genomic evolution and insights into agronomic trait innovations of Sesamum species.</title>
        <authorList>
            <person name="Miao H."/>
            <person name="Wang L."/>
            <person name="Qu L."/>
            <person name="Liu H."/>
            <person name="Sun Y."/>
            <person name="Le M."/>
            <person name="Wang Q."/>
            <person name="Wei S."/>
            <person name="Zheng Y."/>
            <person name="Lin W."/>
            <person name="Duan Y."/>
            <person name="Cao H."/>
            <person name="Xiong S."/>
            <person name="Wang X."/>
            <person name="Wei L."/>
            <person name="Li C."/>
            <person name="Ma Q."/>
            <person name="Ju M."/>
            <person name="Zhao R."/>
            <person name="Li G."/>
            <person name="Mu C."/>
            <person name="Tian Q."/>
            <person name="Mei H."/>
            <person name="Zhang T."/>
            <person name="Gao T."/>
            <person name="Zhang H."/>
        </authorList>
    </citation>
    <scope>NUCLEOTIDE SEQUENCE</scope>
    <source>
        <strain evidence="2">G02</strain>
    </source>
</reference>